<dbReference type="Proteomes" id="UP000766486">
    <property type="component" value="Unassembled WGS sequence"/>
</dbReference>
<evidence type="ECO:0000256" key="1">
    <source>
        <dbReference type="SAM" id="MobiDB-lite"/>
    </source>
</evidence>
<organism evidence="2 3">
    <name type="scientific">Bionectria ochroleuca</name>
    <name type="common">Gliocladium roseum</name>
    <dbReference type="NCBI Taxonomy" id="29856"/>
    <lineage>
        <taxon>Eukaryota</taxon>
        <taxon>Fungi</taxon>
        <taxon>Dikarya</taxon>
        <taxon>Ascomycota</taxon>
        <taxon>Pezizomycotina</taxon>
        <taxon>Sordariomycetes</taxon>
        <taxon>Hypocreomycetidae</taxon>
        <taxon>Hypocreales</taxon>
        <taxon>Bionectriaceae</taxon>
        <taxon>Clonostachys</taxon>
    </lineage>
</organism>
<gene>
    <name evidence="2" type="ORF">CLO192961_LOCUS7015</name>
</gene>
<reference evidence="2 3" key="1">
    <citation type="submission" date="2019-06" db="EMBL/GenBank/DDBJ databases">
        <authorList>
            <person name="Broberg M."/>
        </authorList>
    </citation>
    <scope>NUCLEOTIDE SEQUENCE [LARGE SCALE GENOMIC DNA]</scope>
</reference>
<evidence type="ECO:0000313" key="2">
    <source>
        <dbReference type="EMBL" id="VUC19902.1"/>
    </source>
</evidence>
<accession>A0ABY6TQC4</accession>
<sequence length="360" mass="39180">MRQKFETEPAGKSMGVYSQIVARLFISETNFAQLVSRQASPQEFPVCFTAFELVKAFTHFGRASSSEKDLAVSFITKLATDLSGAPIERLLDMWAPFLQDLIKPLRSNRIALDSDPCRTVYRTVFVRLVNEYIGEESSTGVIPSGIRVKCDCGTCRALNVFLADSKAKECGFTLGKRTRQHVKRKLEEAGVPCSCETVVEKSTPPVLVATKTSAQVETVLGIFNKFFLSDLKKLLGSDYTTIYNMKPVSETSDPLSESSGGFNAVGKDNALEVNLSSQDNDKTSSRKTSLRATSDACAGSRKRGRPKASGPTPENTTSPKRRAADDAPLASSGVAKKRKRGCAEHDNCVFAALFGPDVPH</sequence>
<name>A0ABY6TQC4_BIOOC</name>
<feature type="region of interest" description="Disordered" evidence="1">
    <location>
        <begin position="275"/>
        <end position="341"/>
    </location>
</feature>
<proteinExistence type="predicted"/>
<evidence type="ECO:0000313" key="3">
    <source>
        <dbReference type="Proteomes" id="UP000766486"/>
    </source>
</evidence>
<protein>
    <submittedName>
        <fullName evidence="2">Uncharacterized protein</fullName>
    </submittedName>
</protein>
<comment type="caution">
    <text evidence="2">The sequence shown here is derived from an EMBL/GenBank/DDBJ whole genome shotgun (WGS) entry which is preliminary data.</text>
</comment>
<keyword evidence="3" id="KW-1185">Reference proteome</keyword>
<dbReference type="EMBL" id="CABFNS010000015">
    <property type="protein sequence ID" value="VUC19902.1"/>
    <property type="molecule type" value="Genomic_DNA"/>
</dbReference>